<dbReference type="PANTHER" id="PTHR35317:SF41">
    <property type="entry name" value="RNA-DIRECTED DNA POLYMERASE"/>
    <property type="match status" value="1"/>
</dbReference>
<accession>A0A5N6NWH5</accession>
<dbReference type="Proteomes" id="UP000326396">
    <property type="component" value="Linkage Group LG16"/>
</dbReference>
<reference evidence="1 2" key="1">
    <citation type="submission" date="2019-05" db="EMBL/GenBank/DDBJ databases">
        <title>Mikania micrantha, genome provides insights into the molecular mechanism of rapid growth.</title>
        <authorList>
            <person name="Liu B."/>
        </authorList>
    </citation>
    <scope>NUCLEOTIDE SEQUENCE [LARGE SCALE GENOMIC DNA]</scope>
    <source>
        <strain evidence="1">NLD-2019</strain>
        <tissue evidence="1">Leaf</tissue>
    </source>
</reference>
<evidence type="ECO:0000313" key="1">
    <source>
        <dbReference type="EMBL" id="KAD5507909.1"/>
    </source>
</evidence>
<dbReference type="OrthoDB" id="10476911at2759"/>
<comment type="caution">
    <text evidence="1">The sequence shown here is derived from an EMBL/GenBank/DDBJ whole genome shotgun (WGS) entry which is preliminary data.</text>
</comment>
<evidence type="ECO:0000313" key="2">
    <source>
        <dbReference type="Proteomes" id="UP000326396"/>
    </source>
</evidence>
<evidence type="ECO:0008006" key="3">
    <source>
        <dbReference type="Google" id="ProtNLM"/>
    </source>
</evidence>
<sequence>MAGKDDKKVEITSSTICEQGNVSLQCPKLNENETNYTIWAVLMETILKAYGLWDTIDDKEEADERITNTTKAMILQTLPKDVLMQVAQYTSAKEVWESIKIRYLGADMVQKARLLTLRSELETLKMKKNESISDFSGKLSVEIKLDNQNGNDIN</sequence>
<dbReference type="EMBL" id="SZYD01000008">
    <property type="protein sequence ID" value="KAD5507909.1"/>
    <property type="molecule type" value="Genomic_DNA"/>
</dbReference>
<organism evidence="1 2">
    <name type="scientific">Mikania micrantha</name>
    <name type="common">bitter vine</name>
    <dbReference type="NCBI Taxonomy" id="192012"/>
    <lineage>
        <taxon>Eukaryota</taxon>
        <taxon>Viridiplantae</taxon>
        <taxon>Streptophyta</taxon>
        <taxon>Embryophyta</taxon>
        <taxon>Tracheophyta</taxon>
        <taxon>Spermatophyta</taxon>
        <taxon>Magnoliopsida</taxon>
        <taxon>eudicotyledons</taxon>
        <taxon>Gunneridae</taxon>
        <taxon>Pentapetalae</taxon>
        <taxon>asterids</taxon>
        <taxon>campanulids</taxon>
        <taxon>Asterales</taxon>
        <taxon>Asteraceae</taxon>
        <taxon>Asteroideae</taxon>
        <taxon>Heliantheae alliance</taxon>
        <taxon>Eupatorieae</taxon>
        <taxon>Mikania</taxon>
    </lineage>
</organism>
<keyword evidence="2" id="KW-1185">Reference proteome</keyword>
<dbReference type="AlphaFoldDB" id="A0A5N6NWH5"/>
<gene>
    <name evidence="1" type="ORF">E3N88_15612</name>
</gene>
<protein>
    <recommendedName>
        <fullName evidence="3">DUF4219 domain-containing protein</fullName>
    </recommendedName>
</protein>
<proteinExistence type="predicted"/>
<name>A0A5N6NWH5_9ASTR</name>
<dbReference type="PANTHER" id="PTHR35317">
    <property type="entry name" value="OS04G0629600 PROTEIN"/>
    <property type="match status" value="1"/>
</dbReference>
<dbReference type="Pfam" id="PF14223">
    <property type="entry name" value="Retrotran_gag_2"/>
    <property type="match status" value="1"/>
</dbReference>